<dbReference type="Gene3D" id="3.40.50.150">
    <property type="entry name" value="Vaccinia Virus protein VP39"/>
    <property type="match status" value="1"/>
</dbReference>
<accession>A0ABQ5NLE0</accession>
<dbReference type="InterPro" id="IPR029063">
    <property type="entry name" value="SAM-dependent_MTases_sf"/>
</dbReference>
<proteinExistence type="predicted"/>
<keyword evidence="2" id="KW-1185">Reference proteome</keyword>
<evidence type="ECO:0000313" key="2">
    <source>
        <dbReference type="Proteomes" id="UP001065593"/>
    </source>
</evidence>
<dbReference type="Proteomes" id="UP001065593">
    <property type="component" value="Unassembled WGS sequence"/>
</dbReference>
<sequence>MKIVIGAGETKFEGWLSTQEEELNLLSLESWHQLSAPACIDALLAEHVWEHLSLEDGIKAAKHCYQFLKPGGYIRCAVPDKNFRHDGYQQMVQVGGPGPADHPAATHKIVYDAKTFVSIFEMAGFEVTLLEYCDDNGDFHYTYWNEADGKIGRSLRFDTRNSIQKLGMVSIIIDAKKPLS</sequence>
<dbReference type="SUPFAM" id="SSF53335">
    <property type="entry name" value="S-adenosyl-L-methionine-dependent methyltransferases"/>
    <property type="match status" value="1"/>
</dbReference>
<comment type="caution">
    <text evidence="1">The sequence shown here is derived from an EMBL/GenBank/DDBJ whole genome shotgun (WGS) entry which is preliminary data.</text>
</comment>
<dbReference type="EMBL" id="BRZA01000002">
    <property type="protein sequence ID" value="GLC89117.1"/>
    <property type="molecule type" value="Genomic_DNA"/>
</dbReference>
<evidence type="ECO:0008006" key="3">
    <source>
        <dbReference type="Google" id="ProtNLM"/>
    </source>
</evidence>
<protein>
    <recommendedName>
        <fullName evidence="3">SAM-dependent methyltransferase</fullName>
    </recommendedName>
</protein>
<dbReference type="Pfam" id="PF13489">
    <property type="entry name" value="Methyltransf_23"/>
    <property type="match status" value="1"/>
</dbReference>
<evidence type="ECO:0000313" key="1">
    <source>
        <dbReference type="EMBL" id="GLC89117.1"/>
    </source>
</evidence>
<name>A0ABQ5NLE0_9BACI</name>
<reference evidence="1" key="1">
    <citation type="submission" date="2022-08" db="EMBL/GenBank/DDBJ databases">
        <title>Draft genome sequence of Lysinibacillus sp. strain KH24.</title>
        <authorList>
            <person name="Kanbe H."/>
            <person name="Itoh H."/>
        </authorList>
    </citation>
    <scope>NUCLEOTIDE SEQUENCE</scope>
    <source>
        <strain evidence="1">KH24</strain>
    </source>
</reference>
<dbReference type="RefSeq" id="WP_264988861.1">
    <property type="nucleotide sequence ID" value="NZ_BRZA01000002.1"/>
</dbReference>
<organism evidence="1 2">
    <name type="scientific">Lysinibacillus piscis</name>
    <dbReference type="NCBI Taxonomy" id="2518931"/>
    <lineage>
        <taxon>Bacteria</taxon>
        <taxon>Bacillati</taxon>
        <taxon>Bacillota</taxon>
        <taxon>Bacilli</taxon>
        <taxon>Bacillales</taxon>
        <taxon>Bacillaceae</taxon>
        <taxon>Lysinibacillus</taxon>
    </lineage>
</organism>
<gene>
    <name evidence="1" type="ORF">LYSBPC_22440</name>
</gene>